<dbReference type="InParanoid" id="A0A1Y2EF55"/>
<sequence length="136" mass="15524">MQPLVHKWLRERPQLSVVEEALECQTAMAVLWQAISMLGNDGEGEMAMHRDMKPHVNHCLGADQAQECARFGKVYPKCGAFSDAEVLLRQVQDHVVFSPRSRPQHTRCFKEARAGSLWYLTWSNDAAELLHEVYDS</sequence>
<evidence type="ECO:0000313" key="2">
    <source>
        <dbReference type="Proteomes" id="UP000193689"/>
    </source>
</evidence>
<evidence type="ECO:0000313" key="1">
    <source>
        <dbReference type="EMBL" id="ORY70211.1"/>
    </source>
</evidence>
<dbReference type="EMBL" id="MCFJ01000002">
    <property type="protein sequence ID" value="ORY70211.1"/>
    <property type="molecule type" value="Genomic_DNA"/>
</dbReference>
<dbReference type="Proteomes" id="UP000193689">
    <property type="component" value="Unassembled WGS sequence"/>
</dbReference>
<protein>
    <submittedName>
        <fullName evidence="1">Uncharacterized protein</fullName>
    </submittedName>
</protein>
<gene>
    <name evidence="1" type="ORF">BCR38DRAFT_471557</name>
</gene>
<name>A0A1Y2EF55_9PEZI</name>
<keyword evidence="2" id="KW-1185">Reference proteome</keyword>
<reference evidence="1 2" key="1">
    <citation type="submission" date="2016-07" db="EMBL/GenBank/DDBJ databases">
        <title>Pervasive Adenine N6-methylation of Active Genes in Fungi.</title>
        <authorList>
            <consortium name="DOE Joint Genome Institute"/>
            <person name="Mondo S.J."/>
            <person name="Dannebaum R.O."/>
            <person name="Kuo R.C."/>
            <person name="Labutti K."/>
            <person name="Haridas S."/>
            <person name="Kuo A."/>
            <person name="Salamov A."/>
            <person name="Ahrendt S.R."/>
            <person name="Lipzen A."/>
            <person name="Sullivan W."/>
            <person name="Andreopoulos W.B."/>
            <person name="Clum A."/>
            <person name="Lindquist E."/>
            <person name="Daum C."/>
            <person name="Ramamoorthy G.K."/>
            <person name="Gryganskyi A."/>
            <person name="Culley D."/>
            <person name="Magnuson J.K."/>
            <person name="James T.Y."/>
            <person name="O'Malley M.A."/>
            <person name="Stajich J.E."/>
            <person name="Spatafora J.W."/>
            <person name="Visel A."/>
            <person name="Grigoriev I.V."/>
        </authorList>
    </citation>
    <scope>NUCLEOTIDE SEQUENCE [LARGE SCALE GENOMIC DNA]</scope>
    <source>
        <strain evidence="1 2">CBS 129021</strain>
    </source>
</reference>
<comment type="caution">
    <text evidence="1">The sequence shown here is derived from an EMBL/GenBank/DDBJ whole genome shotgun (WGS) entry which is preliminary data.</text>
</comment>
<organism evidence="1 2">
    <name type="scientific">Pseudomassariella vexata</name>
    <dbReference type="NCBI Taxonomy" id="1141098"/>
    <lineage>
        <taxon>Eukaryota</taxon>
        <taxon>Fungi</taxon>
        <taxon>Dikarya</taxon>
        <taxon>Ascomycota</taxon>
        <taxon>Pezizomycotina</taxon>
        <taxon>Sordariomycetes</taxon>
        <taxon>Xylariomycetidae</taxon>
        <taxon>Amphisphaeriales</taxon>
        <taxon>Pseudomassariaceae</taxon>
        <taxon>Pseudomassariella</taxon>
    </lineage>
</organism>
<accession>A0A1Y2EF55</accession>
<dbReference type="STRING" id="1141098.A0A1Y2EF55"/>
<proteinExistence type="predicted"/>
<dbReference type="AlphaFoldDB" id="A0A1Y2EF55"/>
<dbReference type="RefSeq" id="XP_040720161.1">
    <property type="nucleotide sequence ID" value="XM_040862866.1"/>
</dbReference>
<dbReference type="OrthoDB" id="5086500at2759"/>
<dbReference type="GeneID" id="63779078"/>